<feature type="domain" description="DUF6533" evidence="2">
    <location>
        <begin position="25"/>
        <end position="66"/>
    </location>
</feature>
<evidence type="ECO:0000313" key="3">
    <source>
        <dbReference type="EMBL" id="KIM87961.1"/>
    </source>
</evidence>
<dbReference type="Proteomes" id="UP000054166">
    <property type="component" value="Unassembled WGS sequence"/>
</dbReference>
<feature type="transmembrane region" description="Helical" evidence="1">
    <location>
        <begin position="58"/>
        <end position="77"/>
    </location>
</feature>
<dbReference type="OrthoDB" id="3258294at2759"/>
<name>A0A0C3GBF5_PILCF</name>
<dbReference type="Pfam" id="PF20151">
    <property type="entry name" value="DUF6533"/>
    <property type="match status" value="1"/>
</dbReference>
<protein>
    <recommendedName>
        <fullName evidence="2">DUF6533 domain-containing protein</fullName>
    </recommendedName>
</protein>
<accession>A0A0C3GBF5</accession>
<gene>
    <name evidence="3" type="ORF">PILCRDRAFT_3670</name>
</gene>
<keyword evidence="4" id="KW-1185">Reference proteome</keyword>
<feature type="transmembrane region" description="Helical" evidence="1">
    <location>
        <begin position="89"/>
        <end position="112"/>
    </location>
</feature>
<dbReference type="HOGENOM" id="CLU_035509_12_0_1"/>
<keyword evidence="1" id="KW-0472">Membrane</keyword>
<keyword evidence="1" id="KW-1133">Transmembrane helix</keyword>
<dbReference type="AlphaFoldDB" id="A0A0C3GBF5"/>
<feature type="transmembrane region" description="Helical" evidence="1">
    <location>
        <begin position="154"/>
        <end position="172"/>
    </location>
</feature>
<evidence type="ECO:0000313" key="4">
    <source>
        <dbReference type="Proteomes" id="UP000054166"/>
    </source>
</evidence>
<feature type="transmembrane region" description="Helical" evidence="1">
    <location>
        <begin position="20"/>
        <end position="38"/>
    </location>
</feature>
<reference evidence="3 4" key="1">
    <citation type="submission" date="2014-04" db="EMBL/GenBank/DDBJ databases">
        <authorList>
            <consortium name="DOE Joint Genome Institute"/>
            <person name="Kuo A."/>
            <person name="Tarkka M."/>
            <person name="Buscot F."/>
            <person name="Kohler A."/>
            <person name="Nagy L.G."/>
            <person name="Floudas D."/>
            <person name="Copeland A."/>
            <person name="Barry K.W."/>
            <person name="Cichocki N."/>
            <person name="Veneault-Fourrey C."/>
            <person name="LaButti K."/>
            <person name="Lindquist E.A."/>
            <person name="Lipzen A."/>
            <person name="Lundell T."/>
            <person name="Morin E."/>
            <person name="Murat C."/>
            <person name="Sun H."/>
            <person name="Tunlid A."/>
            <person name="Henrissat B."/>
            <person name="Grigoriev I.V."/>
            <person name="Hibbett D.S."/>
            <person name="Martin F."/>
            <person name="Nordberg H.P."/>
            <person name="Cantor M.N."/>
            <person name="Hua S.X."/>
        </authorList>
    </citation>
    <scope>NUCLEOTIDE SEQUENCE [LARGE SCALE GENOMIC DNA]</scope>
    <source>
        <strain evidence="3 4">F 1598</strain>
    </source>
</reference>
<dbReference type="EMBL" id="KN832978">
    <property type="protein sequence ID" value="KIM87961.1"/>
    <property type="molecule type" value="Genomic_DNA"/>
</dbReference>
<dbReference type="InterPro" id="IPR045340">
    <property type="entry name" value="DUF6533"/>
</dbReference>
<keyword evidence="1" id="KW-0812">Transmembrane</keyword>
<sequence length="268" mass="30159">MSAPSTTSYLPLDSDAPSLMNDYMFGIAFVMLVLYDHVITLDKEVEWIWTLRWGLPKITFLVNRYVLTWLIVTSLELNPTIFTDGHRKLVILSLGGLLVVVFACTTMVQMLWPHTFLLYEFKPGCWPSSNSNDVQWIPALSLEGACSTPYAGSLWLKAAVILILLTAHKVVSTYRNHMNRTITVLARDSTIYFVIIFVGLTLTLADGFVHFTSFPTLLLTQCITSVAVGRMMMNIRGLILDDPEHTVHLQTLEFLSRPNPGSETEEEA</sequence>
<reference evidence="4" key="2">
    <citation type="submission" date="2015-01" db="EMBL/GenBank/DDBJ databases">
        <title>Evolutionary Origins and Diversification of the Mycorrhizal Mutualists.</title>
        <authorList>
            <consortium name="DOE Joint Genome Institute"/>
            <consortium name="Mycorrhizal Genomics Consortium"/>
            <person name="Kohler A."/>
            <person name="Kuo A."/>
            <person name="Nagy L.G."/>
            <person name="Floudas D."/>
            <person name="Copeland A."/>
            <person name="Barry K.W."/>
            <person name="Cichocki N."/>
            <person name="Veneault-Fourrey C."/>
            <person name="LaButti K."/>
            <person name="Lindquist E.A."/>
            <person name="Lipzen A."/>
            <person name="Lundell T."/>
            <person name="Morin E."/>
            <person name="Murat C."/>
            <person name="Riley R."/>
            <person name="Ohm R."/>
            <person name="Sun H."/>
            <person name="Tunlid A."/>
            <person name="Henrissat B."/>
            <person name="Grigoriev I.V."/>
            <person name="Hibbett D.S."/>
            <person name="Martin F."/>
        </authorList>
    </citation>
    <scope>NUCLEOTIDE SEQUENCE [LARGE SCALE GENOMIC DNA]</scope>
    <source>
        <strain evidence="4">F 1598</strain>
    </source>
</reference>
<organism evidence="3 4">
    <name type="scientific">Piloderma croceum (strain F 1598)</name>
    <dbReference type="NCBI Taxonomy" id="765440"/>
    <lineage>
        <taxon>Eukaryota</taxon>
        <taxon>Fungi</taxon>
        <taxon>Dikarya</taxon>
        <taxon>Basidiomycota</taxon>
        <taxon>Agaricomycotina</taxon>
        <taxon>Agaricomycetes</taxon>
        <taxon>Agaricomycetidae</taxon>
        <taxon>Atheliales</taxon>
        <taxon>Atheliaceae</taxon>
        <taxon>Piloderma</taxon>
    </lineage>
</organism>
<dbReference type="InParanoid" id="A0A0C3GBF5"/>
<evidence type="ECO:0000256" key="1">
    <source>
        <dbReference type="SAM" id="Phobius"/>
    </source>
</evidence>
<proteinExistence type="predicted"/>
<evidence type="ECO:0000259" key="2">
    <source>
        <dbReference type="Pfam" id="PF20151"/>
    </source>
</evidence>